<proteinExistence type="predicted"/>
<name>A0A558AB45_9PSEU</name>
<dbReference type="AlphaFoldDB" id="A0A558AB45"/>
<keyword evidence="3" id="KW-1185">Reference proteome</keyword>
<organism evidence="2 3">
    <name type="scientific">Amycolatopsis acidiphila</name>
    <dbReference type="NCBI Taxonomy" id="715473"/>
    <lineage>
        <taxon>Bacteria</taxon>
        <taxon>Bacillati</taxon>
        <taxon>Actinomycetota</taxon>
        <taxon>Actinomycetes</taxon>
        <taxon>Pseudonocardiales</taxon>
        <taxon>Pseudonocardiaceae</taxon>
        <taxon>Amycolatopsis</taxon>
    </lineage>
</organism>
<protein>
    <submittedName>
        <fullName evidence="2">Uncharacterized protein</fullName>
    </submittedName>
</protein>
<dbReference type="OrthoDB" id="3595359at2"/>
<reference evidence="2 3" key="1">
    <citation type="submission" date="2019-07" db="EMBL/GenBank/DDBJ databases">
        <title>New species of Amycolatopsis and Streptomyces.</title>
        <authorList>
            <person name="Duangmal K."/>
            <person name="Teo W.F.A."/>
            <person name="Lipun K."/>
        </authorList>
    </citation>
    <scope>NUCLEOTIDE SEQUENCE [LARGE SCALE GENOMIC DNA]</scope>
    <source>
        <strain evidence="2 3">JCM 30562</strain>
    </source>
</reference>
<accession>A0A558AB45</accession>
<dbReference type="EMBL" id="VJZA01000026">
    <property type="protein sequence ID" value="TVT21473.1"/>
    <property type="molecule type" value="Genomic_DNA"/>
</dbReference>
<evidence type="ECO:0000256" key="1">
    <source>
        <dbReference type="SAM" id="MobiDB-lite"/>
    </source>
</evidence>
<dbReference type="Proteomes" id="UP000318578">
    <property type="component" value="Unassembled WGS sequence"/>
</dbReference>
<evidence type="ECO:0000313" key="3">
    <source>
        <dbReference type="Proteomes" id="UP000318578"/>
    </source>
</evidence>
<sequence length="520" mass="57249">MSRLMELAKAGYILGKGPQMRVDFEIHHLPNSPGYFRDLMAQEQEGSGFVEALSSSANGVGIVIGTRTGLVDSARGGRHAGTGESLTIDRNGRNVFSGIARPNPSFTFESVRTFEGVISISGSEAATVDFRRALLIKEVIAYTAKLAAEVAGVPLLSAQWPAQVPPKMRGKPGVQHVHGREEGPPPHASSHAIRFALALGESSAETRMRLGRHLAEFALERGFGLWLADSRVGHRTGNWFHVASLAPSRTAGYLAQDNDREQITVCLPVTLVGPARIGSTHTLMGFLSSLPFVGVVACSNTTLDDLAFIHLQLVIQGLGVRDLVAKNKALKELANEDSQDTNPVQAFLRILRALECPEVAPIVGTRQAKPNPAFDYRVLAGSLFPCLPKTTRRRVAVWFSWQVKATEDALLTIVDRLYAAFAQIRDSRHDHWHNPEDHPNIEYLICRQFNYSVLRGKGKISVPKDVIDHYFKNEVLEQPVSRFCADLEARWRSELNGLAGLVELTVAWRESWLGNWMSSL</sequence>
<gene>
    <name evidence="2" type="ORF">FNH06_17020</name>
</gene>
<feature type="region of interest" description="Disordered" evidence="1">
    <location>
        <begin position="164"/>
        <end position="189"/>
    </location>
</feature>
<evidence type="ECO:0000313" key="2">
    <source>
        <dbReference type="EMBL" id="TVT21473.1"/>
    </source>
</evidence>
<dbReference type="RefSeq" id="WP_144639460.1">
    <property type="nucleotide sequence ID" value="NZ_BNAX01000008.1"/>
</dbReference>
<comment type="caution">
    <text evidence="2">The sequence shown here is derived from an EMBL/GenBank/DDBJ whole genome shotgun (WGS) entry which is preliminary data.</text>
</comment>